<feature type="region of interest" description="Disordered" evidence="9">
    <location>
        <begin position="422"/>
        <end position="443"/>
    </location>
</feature>
<feature type="transmembrane region" description="Helical" evidence="10">
    <location>
        <begin position="745"/>
        <end position="766"/>
    </location>
</feature>
<dbReference type="EMBL" id="CAJNOK010001287">
    <property type="protein sequence ID" value="CAF0803680.1"/>
    <property type="molecule type" value="Genomic_DNA"/>
</dbReference>
<keyword evidence="7 8" id="KW-0407">Ion channel</keyword>
<keyword evidence="5 8" id="KW-0406">Ion transport</keyword>
<feature type="compositionally biased region" description="Basic and acidic residues" evidence="9">
    <location>
        <begin position="542"/>
        <end position="559"/>
    </location>
</feature>
<dbReference type="Proteomes" id="UP000677228">
    <property type="component" value="Unassembled WGS sequence"/>
</dbReference>
<evidence type="ECO:0000256" key="2">
    <source>
        <dbReference type="ARBA" id="ARBA00022448"/>
    </source>
</evidence>
<keyword evidence="16" id="KW-1185">Reference proteome</keyword>
<comment type="subcellular location">
    <subcellularLocation>
        <location evidence="1">Membrane</location>
        <topology evidence="1">Multi-pass membrane protein</topology>
    </subcellularLocation>
</comment>
<feature type="region of interest" description="Disordered" evidence="9">
    <location>
        <begin position="281"/>
        <end position="364"/>
    </location>
</feature>
<feature type="transmembrane region" description="Helical" evidence="10">
    <location>
        <begin position="73"/>
        <end position="91"/>
    </location>
</feature>
<dbReference type="InterPro" id="IPR013099">
    <property type="entry name" value="K_chnl_dom"/>
</dbReference>
<dbReference type="GO" id="GO:0015271">
    <property type="term" value="F:outward rectifier potassium channel activity"/>
    <property type="evidence" value="ECO:0007669"/>
    <property type="project" value="TreeGrafter"/>
</dbReference>
<evidence type="ECO:0000313" key="14">
    <source>
        <dbReference type="EMBL" id="CAF3587198.1"/>
    </source>
</evidence>
<dbReference type="AlphaFoldDB" id="A0A814E5Z4"/>
<evidence type="ECO:0000256" key="7">
    <source>
        <dbReference type="ARBA" id="ARBA00023303"/>
    </source>
</evidence>
<dbReference type="GO" id="GO:0030322">
    <property type="term" value="P:stabilization of membrane potential"/>
    <property type="evidence" value="ECO:0007669"/>
    <property type="project" value="TreeGrafter"/>
</dbReference>
<evidence type="ECO:0000256" key="3">
    <source>
        <dbReference type="ARBA" id="ARBA00022692"/>
    </source>
</evidence>
<feature type="compositionally biased region" description="Low complexity" evidence="9">
    <location>
        <begin position="335"/>
        <end position="349"/>
    </location>
</feature>
<dbReference type="Proteomes" id="UP000682733">
    <property type="component" value="Unassembled WGS sequence"/>
</dbReference>
<name>A0A814E5Z4_9BILA</name>
<comment type="similarity">
    <text evidence="8">Belongs to the two pore domain potassium channel (TC 1.A.1.8) family.</text>
</comment>
<sequence length="819" mass="93699">MVRTYLRRVDSIPRVIAVKQNRFKKTKEQAHRKVFEIENMRRRQLAKEEGKCCTKDNCLTCCKKFTAFMFSRVGLFCVMIGYVAFGGWLFQTLESTNEQNMRRAMGEELNTTLYKLWIELLRVNSYPYVDKRGNFSIYASRELERFEAMVIVQVQQGFDGRTRTNSEHDWNFFGAILYAVTLISTIGYGHITTKTTQGKIATILYSAFGVPLMMLFVANIGSTMARMFRFVFSRITIIVCCRMHKKKRPQKVKSMTVNNTLDKLPSYTLRNTNIKTTPSLELKQHHQSTLLSQQNESVPNLTTKSSIKRSKDNNSLSVQSTSVIDENNTKLRFQSLSSSPSNSSSSSSSVNTDDDEKNLETNVRSLPADIRLNLLTGVPVTHKQRNSLTTSIRSNTSMTDSNGGGGRKKDAINRINELIRQNSVQDDEDNNKDNINGVRNQNRQSTDLNPIEFYINETLKLTTNLDNDNNKKKKLNELQQTTIITNDKIDEANMQKATFDNNIVEEKNLKKSSSKKKRKELKRSKSESTHNRKLRKNNTNISEDHTESKTRDGHHRDKTNSNNNDQDITVEKEASLIPPPDIECLTDPKDGTTTTSNTNRSFRKRLFSRKSSKKKTKDGATLHRQSSAIEFRKINETDDKTIRGLRKQRSFNEKRNPPSYDESNKLSELNEKDLHLTIPSRLTWSQNLQQQQSTLPSQLVYLDEDGDEEYEEQMSVPLLVTVFVIPLYLTLGAVLFNIWEEEWGFLNSFYFCFTTLTTIGFGDYVPGSSLTVAAKEKLISAALYILLGLVLIAMCFNLMKEQFNQKVKQIAGKLGILEC</sequence>
<feature type="transmembrane region" description="Helical" evidence="10">
    <location>
        <begin position="170"/>
        <end position="191"/>
    </location>
</feature>
<feature type="domain" description="Potassium channel" evidence="11">
    <location>
        <begin position="164"/>
        <end position="224"/>
    </location>
</feature>
<dbReference type="GO" id="GO:0022841">
    <property type="term" value="F:potassium ion leak channel activity"/>
    <property type="evidence" value="ECO:0007669"/>
    <property type="project" value="TreeGrafter"/>
</dbReference>
<proteinExistence type="inferred from homology"/>
<feature type="domain" description="Potassium channel" evidence="11">
    <location>
        <begin position="725"/>
        <end position="801"/>
    </location>
</feature>
<feature type="region of interest" description="Disordered" evidence="9">
    <location>
        <begin position="642"/>
        <end position="666"/>
    </location>
</feature>
<evidence type="ECO:0000313" key="13">
    <source>
        <dbReference type="EMBL" id="CAF0966513.1"/>
    </source>
</evidence>
<dbReference type="EMBL" id="CAJOBA010001287">
    <property type="protein sequence ID" value="CAF3587198.1"/>
    <property type="molecule type" value="Genomic_DNA"/>
</dbReference>
<feature type="compositionally biased region" description="Basic residues" evidence="9">
    <location>
        <begin position="510"/>
        <end position="522"/>
    </location>
</feature>
<evidence type="ECO:0000313" key="12">
    <source>
        <dbReference type="EMBL" id="CAF0803680.1"/>
    </source>
</evidence>
<accession>A0A814E5Z4</accession>
<dbReference type="EMBL" id="CAJOBC010002574">
    <property type="protein sequence ID" value="CAF3740025.1"/>
    <property type="molecule type" value="Genomic_DNA"/>
</dbReference>
<feature type="transmembrane region" description="Helical" evidence="10">
    <location>
        <begin position="778"/>
        <end position="799"/>
    </location>
</feature>
<evidence type="ECO:0000256" key="1">
    <source>
        <dbReference type="ARBA" id="ARBA00004141"/>
    </source>
</evidence>
<evidence type="ECO:0000256" key="8">
    <source>
        <dbReference type="RuleBase" id="RU003857"/>
    </source>
</evidence>
<dbReference type="GO" id="GO:0005886">
    <property type="term" value="C:plasma membrane"/>
    <property type="evidence" value="ECO:0007669"/>
    <property type="project" value="TreeGrafter"/>
</dbReference>
<dbReference type="InterPro" id="IPR003280">
    <property type="entry name" value="2pore_dom_K_chnl"/>
</dbReference>
<feature type="compositionally biased region" description="Polar residues" evidence="9">
    <location>
        <begin position="386"/>
        <end position="401"/>
    </location>
</feature>
<dbReference type="PANTHER" id="PTHR11003">
    <property type="entry name" value="POTASSIUM CHANNEL, SUBFAMILY K"/>
    <property type="match status" value="1"/>
</dbReference>
<keyword evidence="3 8" id="KW-0812">Transmembrane</keyword>
<evidence type="ECO:0000313" key="15">
    <source>
        <dbReference type="EMBL" id="CAF3740025.1"/>
    </source>
</evidence>
<keyword evidence="4 10" id="KW-1133">Transmembrane helix</keyword>
<evidence type="ECO:0000256" key="6">
    <source>
        <dbReference type="ARBA" id="ARBA00023136"/>
    </source>
</evidence>
<evidence type="ECO:0000256" key="9">
    <source>
        <dbReference type="SAM" id="MobiDB-lite"/>
    </source>
</evidence>
<comment type="caution">
    <text evidence="13">The sequence shown here is derived from an EMBL/GenBank/DDBJ whole genome shotgun (WGS) entry which is preliminary data.</text>
</comment>
<feature type="region of interest" description="Disordered" evidence="9">
    <location>
        <begin position="502"/>
        <end position="627"/>
    </location>
</feature>
<protein>
    <recommendedName>
        <fullName evidence="11">Potassium channel domain-containing protein</fullName>
    </recommendedName>
</protein>
<evidence type="ECO:0000313" key="16">
    <source>
        <dbReference type="Proteomes" id="UP000663829"/>
    </source>
</evidence>
<dbReference type="Pfam" id="PF07885">
    <property type="entry name" value="Ion_trans_2"/>
    <property type="match status" value="2"/>
</dbReference>
<dbReference type="Gene3D" id="1.10.287.70">
    <property type="match status" value="2"/>
</dbReference>
<keyword evidence="6 10" id="KW-0472">Membrane</keyword>
<keyword evidence="2 8" id="KW-0813">Transport</keyword>
<feature type="compositionally biased region" description="Basic residues" evidence="9">
    <location>
        <begin position="601"/>
        <end position="616"/>
    </location>
</feature>
<evidence type="ECO:0000259" key="11">
    <source>
        <dbReference type="Pfam" id="PF07885"/>
    </source>
</evidence>
<evidence type="ECO:0000256" key="10">
    <source>
        <dbReference type="SAM" id="Phobius"/>
    </source>
</evidence>
<feature type="compositionally biased region" description="Basic and acidic residues" evidence="9">
    <location>
        <begin position="650"/>
        <end position="666"/>
    </location>
</feature>
<feature type="compositionally biased region" description="Polar residues" evidence="9">
    <location>
        <begin position="433"/>
        <end position="443"/>
    </location>
</feature>
<gene>
    <name evidence="13" type="ORF">GPM918_LOCUS12007</name>
    <name evidence="12" type="ORF">OVA965_LOCUS4782</name>
    <name evidence="15" type="ORF">SRO942_LOCUS12008</name>
    <name evidence="14" type="ORF">TMI583_LOCUS4780</name>
</gene>
<dbReference type="SUPFAM" id="SSF81324">
    <property type="entry name" value="Voltage-gated potassium channels"/>
    <property type="match status" value="2"/>
</dbReference>
<feature type="region of interest" description="Disordered" evidence="9">
    <location>
        <begin position="384"/>
        <end position="409"/>
    </location>
</feature>
<dbReference type="PRINTS" id="PR01333">
    <property type="entry name" value="2POREKCHANEL"/>
</dbReference>
<dbReference type="Proteomes" id="UP000681722">
    <property type="component" value="Unassembled WGS sequence"/>
</dbReference>
<organism evidence="13 16">
    <name type="scientific">Didymodactylos carnosus</name>
    <dbReference type="NCBI Taxonomy" id="1234261"/>
    <lineage>
        <taxon>Eukaryota</taxon>
        <taxon>Metazoa</taxon>
        <taxon>Spiralia</taxon>
        <taxon>Gnathifera</taxon>
        <taxon>Rotifera</taxon>
        <taxon>Eurotatoria</taxon>
        <taxon>Bdelloidea</taxon>
        <taxon>Philodinida</taxon>
        <taxon>Philodinidae</taxon>
        <taxon>Didymodactylos</taxon>
    </lineage>
</organism>
<evidence type="ECO:0000256" key="5">
    <source>
        <dbReference type="ARBA" id="ARBA00023065"/>
    </source>
</evidence>
<reference evidence="13" key="1">
    <citation type="submission" date="2021-02" db="EMBL/GenBank/DDBJ databases">
        <authorList>
            <person name="Nowell W R."/>
        </authorList>
    </citation>
    <scope>NUCLEOTIDE SEQUENCE</scope>
</reference>
<feature type="transmembrane region" description="Helical" evidence="10">
    <location>
        <begin position="203"/>
        <end position="221"/>
    </location>
</feature>
<feature type="compositionally biased region" description="Polar residues" evidence="9">
    <location>
        <begin position="287"/>
        <end position="305"/>
    </location>
</feature>
<dbReference type="EMBL" id="CAJNOQ010002574">
    <property type="protein sequence ID" value="CAF0966513.1"/>
    <property type="molecule type" value="Genomic_DNA"/>
</dbReference>
<dbReference type="Proteomes" id="UP000663829">
    <property type="component" value="Unassembled WGS sequence"/>
</dbReference>
<dbReference type="OrthoDB" id="297496at2759"/>
<feature type="transmembrane region" description="Helical" evidence="10">
    <location>
        <begin position="718"/>
        <end position="739"/>
    </location>
</feature>
<evidence type="ECO:0000256" key="4">
    <source>
        <dbReference type="ARBA" id="ARBA00022989"/>
    </source>
</evidence>
<feature type="compositionally biased region" description="Polar residues" evidence="9">
    <location>
        <begin position="313"/>
        <end position="334"/>
    </location>
</feature>
<dbReference type="PANTHER" id="PTHR11003:SF334">
    <property type="entry name" value="FI03418P"/>
    <property type="match status" value="1"/>
</dbReference>